<dbReference type="InterPro" id="IPR043502">
    <property type="entry name" value="DNA/RNA_pol_sf"/>
</dbReference>
<dbReference type="EMBL" id="CP092865">
    <property type="protein sequence ID" value="UYV65966.1"/>
    <property type="molecule type" value="Genomic_DNA"/>
</dbReference>
<organism evidence="2 3">
    <name type="scientific">Cordylochernes scorpioides</name>
    <dbReference type="NCBI Taxonomy" id="51811"/>
    <lineage>
        <taxon>Eukaryota</taxon>
        <taxon>Metazoa</taxon>
        <taxon>Ecdysozoa</taxon>
        <taxon>Arthropoda</taxon>
        <taxon>Chelicerata</taxon>
        <taxon>Arachnida</taxon>
        <taxon>Pseudoscorpiones</taxon>
        <taxon>Cheliferoidea</taxon>
        <taxon>Chernetidae</taxon>
        <taxon>Cordylochernes</taxon>
    </lineage>
</organism>
<accession>A0ABY6KAU7</accession>
<evidence type="ECO:0000259" key="1">
    <source>
        <dbReference type="PROSITE" id="PS50878"/>
    </source>
</evidence>
<evidence type="ECO:0000313" key="3">
    <source>
        <dbReference type="Proteomes" id="UP001235939"/>
    </source>
</evidence>
<name>A0ABY6KAU7_9ARAC</name>
<sequence>MIYFLFFQNLRIEGEMYSFKFDNIPIAQKPYRTYFSNNGEIQRQITELLKYDIIRPSSSPYSSPALLVNKISDAPNHPTRLCIDYRKLNQKTVPEHTPIPLIEQIIDRLSQSKIYAILDVKNAYWHIPIDEKDRHKSSFVTQLGYYEWNRPPYGLKNAPSQFERIMKSVFTKHNIHYALNYFDDIIIHSKTYEEHIKH</sequence>
<reference evidence="2 3" key="1">
    <citation type="submission" date="2022-01" db="EMBL/GenBank/DDBJ databases">
        <title>A chromosomal length assembly of Cordylochernes scorpioides.</title>
        <authorList>
            <person name="Zeh D."/>
            <person name="Zeh J."/>
        </authorList>
    </citation>
    <scope>NUCLEOTIDE SEQUENCE [LARGE SCALE GENOMIC DNA]</scope>
    <source>
        <strain evidence="2">IN4F17</strain>
        <tissue evidence="2">Whole Body</tissue>
    </source>
</reference>
<dbReference type="InterPro" id="IPR043128">
    <property type="entry name" value="Rev_trsase/Diguanyl_cyclase"/>
</dbReference>
<dbReference type="InterPro" id="IPR053134">
    <property type="entry name" value="RNA-dir_DNA_polymerase"/>
</dbReference>
<evidence type="ECO:0000313" key="2">
    <source>
        <dbReference type="EMBL" id="UYV65966.1"/>
    </source>
</evidence>
<dbReference type="PROSITE" id="PS50878">
    <property type="entry name" value="RT_POL"/>
    <property type="match status" value="1"/>
</dbReference>
<protein>
    <submittedName>
        <fullName evidence="2">Retrotransposon</fullName>
    </submittedName>
</protein>
<gene>
    <name evidence="2" type="ORF">LAZ67_3006030</name>
</gene>
<dbReference type="InterPro" id="IPR000477">
    <property type="entry name" value="RT_dom"/>
</dbReference>
<feature type="domain" description="Reverse transcriptase" evidence="1">
    <location>
        <begin position="1"/>
        <end position="198"/>
    </location>
</feature>
<dbReference type="Pfam" id="PF00078">
    <property type="entry name" value="RVT_1"/>
    <property type="match status" value="1"/>
</dbReference>
<dbReference type="CDD" id="cd01647">
    <property type="entry name" value="RT_LTR"/>
    <property type="match status" value="1"/>
</dbReference>
<dbReference type="Gene3D" id="3.30.70.270">
    <property type="match status" value="1"/>
</dbReference>
<keyword evidence="3" id="KW-1185">Reference proteome</keyword>
<dbReference type="Proteomes" id="UP001235939">
    <property type="component" value="Chromosome 03"/>
</dbReference>
<dbReference type="Gene3D" id="3.10.10.10">
    <property type="entry name" value="HIV Type 1 Reverse Transcriptase, subunit A, domain 1"/>
    <property type="match status" value="1"/>
</dbReference>
<dbReference type="SUPFAM" id="SSF56672">
    <property type="entry name" value="DNA/RNA polymerases"/>
    <property type="match status" value="1"/>
</dbReference>
<proteinExistence type="predicted"/>
<dbReference type="PANTHER" id="PTHR24559">
    <property type="entry name" value="TRANSPOSON TY3-I GAG-POL POLYPROTEIN"/>
    <property type="match status" value="1"/>
</dbReference>
<dbReference type="PANTHER" id="PTHR24559:SF444">
    <property type="entry name" value="REVERSE TRANSCRIPTASE DOMAIN-CONTAINING PROTEIN"/>
    <property type="match status" value="1"/>
</dbReference>